<feature type="transmembrane region" description="Helical" evidence="30">
    <location>
        <begin position="411"/>
        <end position="435"/>
    </location>
</feature>
<keyword evidence="28" id="KW-0175">Coiled coil</keyword>
<dbReference type="PANTHER" id="PTHR11827">
    <property type="entry name" value="SOLUTE CARRIER FAMILY 12, CATION COTRANSPORTERS"/>
    <property type="match status" value="1"/>
</dbReference>
<keyword evidence="7 30" id="KW-0812">Transmembrane</keyword>
<evidence type="ECO:0000256" key="1">
    <source>
        <dbReference type="ARBA" id="ARBA00004424"/>
    </source>
</evidence>
<keyword evidence="15" id="KW-0406">Ion transport</keyword>
<dbReference type="InterPro" id="IPR004842">
    <property type="entry name" value="SLC12A_fam"/>
</dbReference>
<comment type="subunit">
    <text evidence="24">Homodimer; adopts a domain-swap conformation at the scissor helices connecting the transmembrane domain and C-terminal domain. Interacts with KLHL3. Interacts with IL18R1; this interaction is increased by IL18 treatment.</text>
</comment>
<dbReference type="GO" id="GO:0055078">
    <property type="term" value="P:sodium ion homeostasis"/>
    <property type="evidence" value="ECO:0007669"/>
    <property type="project" value="TreeGrafter"/>
</dbReference>
<evidence type="ECO:0000256" key="5">
    <source>
        <dbReference type="ARBA" id="ARBA00022538"/>
    </source>
</evidence>
<evidence type="ECO:0000313" key="34">
    <source>
        <dbReference type="EMBL" id="NXP56910.1"/>
    </source>
</evidence>
<evidence type="ECO:0000256" key="25">
    <source>
        <dbReference type="ARBA" id="ARBA00073714"/>
    </source>
</evidence>
<evidence type="ECO:0000256" key="13">
    <source>
        <dbReference type="ARBA" id="ARBA00022989"/>
    </source>
</evidence>
<keyword evidence="4" id="KW-1003">Cell membrane</keyword>
<comment type="catalytic activity">
    <reaction evidence="22">
        <text>chloride(out) + Na(+)(out) = chloride(in) + Na(+)(in)</text>
        <dbReference type="Rhea" id="RHEA:73887"/>
        <dbReference type="ChEBI" id="CHEBI:17996"/>
        <dbReference type="ChEBI" id="CHEBI:29101"/>
    </reaction>
</comment>
<dbReference type="AlphaFoldDB" id="A0A852AJM3"/>
<dbReference type="GO" id="GO:0006884">
    <property type="term" value="P:cell volume homeostasis"/>
    <property type="evidence" value="ECO:0007669"/>
    <property type="project" value="TreeGrafter"/>
</dbReference>
<keyword evidence="9" id="KW-0067">ATP-binding</keyword>
<evidence type="ECO:0000256" key="15">
    <source>
        <dbReference type="ARBA" id="ARBA00023065"/>
    </source>
</evidence>
<keyword evidence="5" id="KW-0633">Potassium transport</keyword>
<dbReference type="EMBL" id="WEZZ01000006">
    <property type="protein sequence ID" value="NXP56910.1"/>
    <property type="molecule type" value="Genomic_DNA"/>
</dbReference>
<feature type="transmembrane region" description="Helical" evidence="30">
    <location>
        <begin position="542"/>
        <end position="561"/>
    </location>
</feature>
<dbReference type="GO" id="GO:0008511">
    <property type="term" value="F:sodium:potassium:chloride symporter activity"/>
    <property type="evidence" value="ECO:0007669"/>
    <property type="project" value="TreeGrafter"/>
</dbReference>
<comment type="caution">
    <text evidence="34">The sequence shown here is derived from an EMBL/GenBank/DDBJ whole genome shotgun (WGS) entry which is preliminary data.</text>
</comment>
<feature type="transmembrane region" description="Helical" evidence="30">
    <location>
        <begin position="567"/>
        <end position="588"/>
    </location>
</feature>
<evidence type="ECO:0000259" key="33">
    <source>
        <dbReference type="Pfam" id="PF08403"/>
    </source>
</evidence>
<feature type="transmembrane region" description="Helical" evidence="30">
    <location>
        <begin position="269"/>
        <end position="285"/>
    </location>
</feature>
<feature type="compositionally biased region" description="Basic and acidic residues" evidence="29">
    <location>
        <begin position="42"/>
        <end position="51"/>
    </location>
</feature>
<evidence type="ECO:0000256" key="28">
    <source>
        <dbReference type="SAM" id="Coils"/>
    </source>
</evidence>
<keyword evidence="11" id="KW-0769">Symport</keyword>
<proteinExistence type="inferred from homology"/>
<dbReference type="PRINTS" id="PR01209">
    <property type="entry name" value="NAKCLTRSPRT2"/>
</dbReference>
<feature type="transmembrane region" description="Helical" evidence="30">
    <location>
        <begin position="377"/>
        <end position="399"/>
    </location>
</feature>
<evidence type="ECO:0000256" key="2">
    <source>
        <dbReference type="ARBA" id="ARBA00010593"/>
    </source>
</evidence>
<dbReference type="PANTHER" id="PTHR11827:SF93">
    <property type="entry name" value="SOLUTE CARRIER FAMILY 12 MEMBER 1"/>
    <property type="match status" value="1"/>
</dbReference>
<evidence type="ECO:0000256" key="26">
    <source>
        <dbReference type="ARBA" id="ARBA00076232"/>
    </source>
</evidence>
<sequence length="1096" mass="123018">MSMNNAPNVFLDPNANRFQVNIINEDHDNNETTQEDVGSDPPHYEETSFTDETHNRLRISYRPGKRELYDNFRQNGEKTEASLHPCDTHSKMYYLQTFGHNTMDPVPKIDYYRNTGSVSGNKLNRPSLLEIHEQLAKNIAVSTGSVERVANGESTTGDETAVSKEEENKTGFVKFGWVKGVLVRCMLNIWGVMLFIRLSWIVGQAGIVHTLLICETQTLSSTYYKQHFLTLLCQDENRTGRRSHLIRILLFLTTEQHLILVYYERLMAVAMYVVGFAETVVELLKESDTLMVDESNDIRIIGTITVVCLLGISVAGMEWEAKAQVILLIVLLVAIANFFIGTVIPTNTEKKARGFFNYQASIFAENFGPDFRSGEGFFSVFAIFFPAATGILAGANISGDLKDPQSAIPQGTMLAILITTIAYIAVAICAASCVVRDATGNVNDTIVPGMSCNGSSACGLGYDFSRCASQPCDYGLMNNFQVMSMVSGFGPLITAGIFSATLSSALASLVSAPKVFQALCKDNVYKGLEFFAKGYGKNNEPIRGYVLTFVIAMAFILIAELNTIAPIISNFFLASYALINFSCFHASYAKSPGWRPAFRYYNMWVSLFGALLCCGVMFVINWWAALITYAIELFLYIYVTYKKPEVNWGSSTQALYFVNALDSALALTTVEDHVKNFRPQCLALTGAPMVRPALLDITHAFTKNNGLCICCEVYTGPRKLCVKEMNSGMEKKQAWLTKNKRKAFYAAVAADSFRDGVKSLLQASGLGRMKPNTLVIGFKKDWRSAPATQVENYVGIIHDAFDFELGVIIIRISQGFDISQVLQVQEELEKLEQERLALEATIKENDFEEGKRGICGFFKKASTLNISKHETKKESTINTIQSMHVGEFNQRLLEASTQFKKKQGKGTIDIWWLFDDGGLTILIPYILTIRKKWKNCKLRIFTGGKVNRIEEEKLVMASLLSKFRIKFADINIICDINIKPNKESWKFFEEMIEPYRLHESCKDLTTAEKLKREAPWKITDAELEAFKEKSYRQVRLNELLQEHSRAANLIVLSLPVARKGAVSDYLYMAWLEILSKNLPPVLMVRGNHKNVLTFYS</sequence>
<accession>A0A852AJM3</accession>
<dbReference type="GO" id="GO:1990573">
    <property type="term" value="P:potassium ion import across plasma membrane"/>
    <property type="evidence" value="ECO:0007669"/>
    <property type="project" value="TreeGrafter"/>
</dbReference>
<keyword evidence="14" id="KW-0915">Sodium</keyword>
<evidence type="ECO:0000259" key="31">
    <source>
        <dbReference type="Pfam" id="PF00324"/>
    </source>
</evidence>
<evidence type="ECO:0000256" key="30">
    <source>
        <dbReference type="SAM" id="Phobius"/>
    </source>
</evidence>
<dbReference type="Pfam" id="PF08403">
    <property type="entry name" value="AA_permease_N"/>
    <property type="match status" value="1"/>
</dbReference>
<feature type="transmembrane region" description="Helical" evidence="30">
    <location>
        <begin position="600"/>
        <end position="624"/>
    </location>
</feature>
<organism evidence="34 35">
    <name type="scientific">Chloropsis cyanopogon</name>
    <dbReference type="NCBI Taxonomy" id="1218682"/>
    <lineage>
        <taxon>Eukaryota</taxon>
        <taxon>Metazoa</taxon>
        <taxon>Chordata</taxon>
        <taxon>Craniata</taxon>
        <taxon>Vertebrata</taxon>
        <taxon>Euteleostomi</taxon>
        <taxon>Archelosauria</taxon>
        <taxon>Archosauria</taxon>
        <taxon>Dinosauria</taxon>
        <taxon>Saurischia</taxon>
        <taxon>Theropoda</taxon>
        <taxon>Coelurosauria</taxon>
        <taxon>Aves</taxon>
        <taxon>Neognathae</taxon>
        <taxon>Neoaves</taxon>
        <taxon>Telluraves</taxon>
        <taxon>Australaves</taxon>
        <taxon>Passeriformes</taxon>
        <taxon>Corvoidea</taxon>
        <taxon>Irenidae</taxon>
        <taxon>Chloropsis</taxon>
    </lineage>
</organism>
<evidence type="ECO:0000256" key="8">
    <source>
        <dbReference type="ARBA" id="ARBA00022741"/>
    </source>
</evidence>
<dbReference type="NCBIfam" id="TIGR00930">
    <property type="entry name" value="2a30"/>
    <property type="match status" value="1"/>
</dbReference>
<evidence type="ECO:0000256" key="21">
    <source>
        <dbReference type="ARBA" id="ARBA00048452"/>
    </source>
</evidence>
<keyword evidence="17" id="KW-1015">Disulfide bond</keyword>
<comment type="catalytic activity">
    <reaction evidence="21">
        <text>K(+)(out) + 2 chloride(out) + Na(+)(out) = K(+)(in) + 2 chloride(in) + Na(+)(in)</text>
        <dbReference type="Rhea" id="RHEA:72395"/>
        <dbReference type="ChEBI" id="CHEBI:17996"/>
        <dbReference type="ChEBI" id="CHEBI:29101"/>
        <dbReference type="ChEBI" id="CHEBI:29103"/>
    </reaction>
    <physiologicalReaction direction="left-to-right" evidence="21">
        <dbReference type="Rhea" id="RHEA:72396"/>
    </physiologicalReaction>
</comment>
<dbReference type="FunFam" id="1.20.1740.10:FF:000018">
    <property type="entry name" value="solute carrier family 12 member 3 isoform X2"/>
    <property type="match status" value="1"/>
</dbReference>
<dbReference type="GO" id="GO:0055075">
    <property type="term" value="P:potassium ion homeostasis"/>
    <property type="evidence" value="ECO:0007669"/>
    <property type="project" value="TreeGrafter"/>
</dbReference>
<dbReference type="Gene3D" id="1.20.1740.10">
    <property type="entry name" value="Amino acid/polyamine transporter I"/>
    <property type="match status" value="1"/>
</dbReference>
<dbReference type="GO" id="GO:0005524">
    <property type="term" value="F:ATP binding"/>
    <property type="evidence" value="ECO:0007669"/>
    <property type="project" value="UniProtKB-KW"/>
</dbReference>
<feature type="non-terminal residue" evidence="34">
    <location>
        <position position="1"/>
    </location>
</feature>
<comment type="similarity">
    <text evidence="2">Belongs to the SLC12A transporter family.</text>
</comment>
<dbReference type="InterPro" id="IPR002443">
    <property type="entry name" value="SLC12A1/SLC12A2"/>
</dbReference>
<keyword evidence="3" id="KW-0813">Transport</keyword>
<dbReference type="Proteomes" id="UP000614263">
    <property type="component" value="Unassembled WGS sequence"/>
</dbReference>
<dbReference type="InterPro" id="IPR013612">
    <property type="entry name" value="AA_permease_N"/>
</dbReference>
<feature type="region of interest" description="Disordered" evidence="29">
    <location>
        <begin position="28"/>
        <end position="51"/>
    </location>
</feature>
<reference evidence="34" key="1">
    <citation type="submission" date="2019-10" db="EMBL/GenBank/DDBJ databases">
        <title>Bird 10,000 Genomes (B10K) Project - Family phase.</title>
        <authorList>
            <person name="Zhang G."/>
        </authorList>
    </citation>
    <scope>NUCLEOTIDE SEQUENCE</scope>
    <source>
        <strain evidence="34">B10K-DU-002-57</strain>
        <tissue evidence="34">Muscle</tissue>
    </source>
</reference>
<evidence type="ECO:0000313" key="35">
    <source>
        <dbReference type="Proteomes" id="UP000614263"/>
    </source>
</evidence>
<evidence type="ECO:0000256" key="24">
    <source>
        <dbReference type="ARBA" id="ARBA00063035"/>
    </source>
</evidence>
<evidence type="ECO:0000256" key="19">
    <source>
        <dbReference type="ARBA" id="ARBA00023201"/>
    </source>
</evidence>
<dbReference type="InterPro" id="IPR018491">
    <property type="entry name" value="SLC12_C"/>
</dbReference>
<feature type="coiled-coil region" evidence="28">
    <location>
        <begin position="821"/>
        <end position="848"/>
    </location>
</feature>
<evidence type="ECO:0000256" key="18">
    <source>
        <dbReference type="ARBA" id="ARBA00023180"/>
    </source>
</evidence>
<keyword evidence="6" id="KW-0597">Phosphoprotein</keyword>
<evidence type="ECO:0000256" key="10">
    <source>
        <dbReference type="ARBA" id="ARBA00022843"/>
    </source>
</evidence>
<evidence type="ECO:0000256" key="22">
    <source>
        <dbReference type="ARBA" id="ARBA00050884"/>
    </source>
</evidence>
<name>A0A852AJM3_9CORV</name>
<evidence type="ECO:0000256" key="9">
    <source>
        <dbReference type="ARBA" id="ARBA00022840"/>
    </source>
</evidence>
<dbReference type="GO" id="GO:0016324">
    <property type="term" value="C:apical plasma membrane"/>
    <property type="evidence" value="ECO:0007669"/>
    <property type="project" value="UniProtKB-SubCell"/>
</dbReference>
<keyword evidence="35" id="KW-1185">Reference proteome</keyword>
<evidence type="ECO:0000256" key="23">
    <source>
        <dbReference type="ARBA" id="ARBA00056815"/>
    </source>
</evidence>
<dbReference type="Pfam" id="PF00324">
    <property type="entry name" value="AA_permease"/>
    <property type="match status" value="1"/>
</dbReference>
<protein>
    <recommendedName>
        <fullName evidence="25">Solute carrier family 12 member 3</fullName>
    </recommendedName>
    <alternativeName>
        <fullName evidence="26">Na-Cl symporter</fullName>
    </alternativeName>
    <alternativeName>
        <fullName evidence="27">Thiazide-sensitive sodium-chloride cotransporter</fullName>
    </alternativeName>
</protein>
<evidence type="ECO:0000256" key="14">
    <source>
        <dbReference type="ARBA" id="ARBA00023053"/>
    </source>
</evidence>
<evidence type="ECO:0000256" key="27">
    <source>
        <dbReference type="ARBA" id="ARBA00077939"/>
    </source>
</evidence>
<feature type="transmembrane region" description="Helical" evidence="30">
    <location>
        <begin position="181"/>
        <end position="200"/>
    </location>
</feature>
<evidence type="ECO:0000256" key="6">
    <source>
        <dbReference type="ARBA" id="ARBA00022553"/>
    </source>
</evidence>
<keyword evidence="18" id="KW-0325">Glycoprotein</keyword>
<evidence type="ECO:0000256" key="20">
    <source>
        <dbReference type="ARBA" id="ARBA00023214"/>
    </source>
</evidence>
<evidence type="ECO:0000256" key="16">
    <source>
        <dbReference type="ARBA" id="ARBA00023136"/>
    </source>
</evidence>
<evidence type="ECO:0000256" key="17">
    <source>
        <dbReference type="ARBA" id="ARBA00023157"/>
    </source>
</evidence>
<keyword evidence="20" id="KW-0868">Chloride</keyword>
<dbReference type="PRINTS" id="PR01207">
    <property type="entry name" value="NAKCLTRNSPRT"/>
</dbReference>
<dbReference type="GO" id="GO:0055064">
    <property type="term" value="P:chloride ion homeostasis"/>
    <property type="evidence" value="ECO:0007669"/>
    <property type="project" value="TreeGrafter"/>
</dbReference>
<dbReference type="Pfam" id="PF03522">
    <property type="entry name" value="SLC12"/>
    <property type="match status" value="1"/>
</dbReference>
<keyword evidence="13 30" id="KW-1133">Transmembrane helix</keyword>
<gene>
    <name evidence="34" type="primary">Slc12a1</name>
    <name evidence="34" type="ORF">CHLCYA_R04515</name>
</gene>
<comment type="function">
    <text evidence="23">Electroneutral sodium and chloride ion cotransporter, which acts as a key mediator of sodium and chloride reabsorption in kidney distal convoluted tubules. Also acts as a receptor for the pro-inflammatory cytokine IL18, thereby contributing to IL18-induced cytokine production, including IFNG, IL6, IL18 and CCL2. May act either independently of IL18R1, or in a complex with IL18R1.</text>
</comment>
<keyword evidence="10" id="KW-0832">Ubl conjugation</keyword>
<comment type="subcellular location">
    <subcellularLocation>
        <location evidence="1">Apical cell membrane</location>
        <topology evidence="1">Multi-pass membrane protein</topology>
    </subcellularLocation>
</comment>
<evidence type="ECO:0000256" key="7">
    <source>
        <dbReference type="ARBA" id="ARBA00022692"/>
    </source>
</evidence>
<evidence type="ECO:0000256" key="29">
    <source>
        <dbReference type="SAM" id="MobiDB-lite"/>
    </source>
</evidence>
<evidence type="ECO:0000256" key="4">
    <source>
        <dbReference type="ARBA" id="ARBA00022475"/>
    </source>
</evidence>
<keyword evidence="12" id="KW-0630">Potassium</keyword>
<feature type="transmembrane region" description="Helical" evidence="30">
    <location>
        <begin position="297"/>
        <end position="317"/>
    </location>
</feature>
<feature type="domain" description="SLC12A transporter C-terminal" evidence="32">
    <location>
        <begin position="691"/>
        <end position="1096"/>
    </location>
</feature>
<feature type="domain" description="Amino acid permease/ SLC12A" evidence="31">
    <location>
        <begin position="268"/>
        <end position="682"/>
    </location>
</feature>
<evidence type="ECO:0000256" key="3">
    <source>
        <dbReference type="ARBA" id="ARBA00022448"/>
    </source>
</evidence>
<keyword evidence="19" id="KW-0739">Sodium transport</keyword>
<keyword evidence="8" id="KW-0547">Nucleotide-binding</keyword>
<feature type="non-terminal residue" evidence="34">
    <location>
        <position position="1096"/>
    </location>
</feature>
<feature type="domain" description="Amino acid permease N-terminal" evidence="33">
    <location>
        <begin position="87"/>
        <end position="153"/>
    </location>
</feature>
<keyword evidence="16 30" id="KW-0472">Membrane</keyword>
<dbReference type="InterPro" id="IPR004841">
    <property type="entry name" value="AA-permease/SLC12A_dom"/>
</dbReference>
<evidence type="ECO:0000259" key="32">
    <source>
        <dbReference type="Pfam" id="PF03522"/>
    </source>
</evidence>
<dbReference type="InterPro" id="IPR002445">
    <property type="entry name" value="Slc12a1"/>
</dbReference>
<feature type="transmembrane region" description="Helical" evidence="30">
    <location>
        <begin position="323"/>
        <end position="344"/>
    </location>
</feature>
<evidence type="ECO:0000256" key="11">
    <source>
        <dbReference type="ARBA" id="ARBA00022847"/>
    </source>
</evidence>
<evidence type="ECO:0000256" key="12">
    <source>
        <dbReference type="ARBA" id="ARBA00022958"/>
    </source>
</evidence>